<keyword evidence="2" id="KW-1185">Reference proteome</keyword>
<reference evidence="1 2" key="1">
    <citation type="journal article" date="2021" name="Hortic Res">
        <title>High-quality reference genome and annotation aids understanding of berry development for evergreen blueberry (Vaccinium darrowii).</title>
        <authorList>
            <person name="Yu J."/>
            <person name="Hulse-Kemp A.M."/>
            <person name="Babiker E."/>
            <person name="Staton M."/>
        </authorList>
    </citation>
    <scope>NUCLEOTIDE SEQUENCE [LARGE SCALE GENOMIC DNA]</scope>
    <source>
        <strain evidence="2">cv. NJ 8807/NJ 8810</strain>
        <tissue evidence="1">Young leaf</tissue>
    </source>
</reference>
<proteinExistence type="predicted"/>
<protein>
    <submittedName>
        <fullName evidence="1">Uncharacterized protein</fullName>
    </submittedName>
</protein>
<dbReference type="Proteomes" id="UP000828048">
    <property type="component" value="Chromosome 2"/>
</dbReference>
<name>A0ACB7X168_9ERIC</name>
<evidence type="ECO:0000313" key="1">
    <source>
        <dbReference type="EMBL" id="KAH7834275.1"/>
    </source>
</evidence>
<evidence type="ECO:0000313" key="2">
    <source>
        <dbReference type="Proteomes" id="UP000828048"/>
    </source>
</evidence>
<comment type="caution">
    <text evidence="1">The sequence shown here is derived from an EMBL/GenBank/DDBJ whole genome shotgun (WGS) entry which is preliminary data.</text>
</comment>
<gene>
    <name evidence="1" type="ORF">Vadar_014481</name>
</gene>
<accession>A0ACB7X168</accession>
<organism evidence="1 2">
    <name type="scientific">Vaccinium darrowii</name>
    <dbReference type="NCBI Taxonomy" id="229202"/>
    <lineage>
        <taxon>Eukaryota</taxon>
        <taxon>Viridiplantae</taxon>
        <taxon>Streptophyta</taxon>
        <taxon>Embryophyta</taxon>
        <taxon>Tracheophyta</taxon>
        <taxon>Spermatophyta</taxon>
        <taxon>Magnoliopsida</taxon>
        <taxon>eudicotyledons</taxon>
        <taxon>Gunneridae</taxon>
        <taxon>Pentapetalae</taxon>
        <taxon>asterids</taxon>
        <taxon>Ericales</taxon>
        <taxon>Ericaceae</taxon>
        <taxon>Vaccinioideae</taxon>
        <taxon>Vaccinieae</taxon>
        <taxon>Vaccinium</taxon>
    </lineage>
</organism>
<dbReference type="EMBL" id="CM037152">
    <property type="protein sequence ID" value="KAH7834275.1"/>
    <property type="molecule type" value="Genomic_DNA"/>
</dbReference>
<sequence>MPIFNFQILLLYSSLSLFFCFLFPQTHSLSFNLTNIGDQHQKGNITTDGDADITSEGLQLTPTPNGKNIDLKYRAGKAQWATSLHLWDSSTGNLTDFDTHFVFVIDSGGSSSFADGLTFFLADPIGSDITDGIAMGLPVNQDTFMATSSFVAVEFDTNCNRPPYPVDPCDISPSPHVGIDVNSIISNVTAPWNGNVPDGIENEAWIRYDSSSHNLSVVFTGSTNTTRFNDTIHLIVDLRKYLPEKVTFGFTAATSGSSETHTVKSWEFSSSLQIKDTDPVDPRPVKFPLGALVGIVVGSIVLVGKASKESDVYSFGVVALEIACGRKPFDLKVPESQMRLVEWVWNLYGMGRLLEAVDAKLGTDFDEQETVRLMIVGLWCAHPDHNVRPKIRQAIHVLNFEAPVPILPPKQPPLSFFSPPTTSSNTSQNQYSSYAYNTASSKFTSSSTASSPSTSLLNKEASSSSPVIIAYSTKELYKQHCPSSVTQYCWIGLSPIVQDSPLLLPVGVQAVSQSSVADHLKRPAKHHRFGQPKTGAMLSKPIHSSETEESGICEDECQTLQN</sequence>